<dbReference type="EMBL" id="CM002923">
    <property type="protein sequence ID" value="KGN62562.1"/>
    <property type="molecule type" value="Genomic_DNA"/>
</dbReference>
<reference evidence="1 2" key="1">
    <citation type="journal article" date="2009" name="Nat. Genet.">
        <title>The genome of the cucumber, Cucumis sativus L.</title>
        <authorList>
            <person name="Huang S."/>
            <person name="Li R."/>
            <person name="Zhang Z."/>
            <person name="Li L."/>
            <person name="Gu X."/>
            <person name="Fan W."/>
            <person name="Lucas W.J."/>
            <person name="Wang X."/>
            <person name="Xie B."/>
            <person name="Ni P."/>
            <person name="Ren Y."/>
            <person name="Zhu H."/>
            <person name="Li J."/>
            <person name="Lin K."/>
            <person name="Jin W."/>
            <person name="Fei Z."/>
            <person name="Li G."/>
            <person name="Staub J."/>
            <person name="Kilian A."/>
            <person name="van der Vossen E.A."/>
            <person name="Wu Y."/>
            <person name="Guo J."/>
            <person name="He J."/>
            <person name="Jia Z."/>
            <person name="Ren Y."/>
            <person name="Tian G."/>
            <person name="Lu Y."/>
            <person name="Ruan J."/>
            <person name="Qian W."/>
            <person name="Wang M."/>
            <person name="Huang Q."/>
            <person name="Li B."/>
            <person name="Xuan Z."/>
            <person name="Cao J."/>
            <person name="Asan"/>
            <person name="Wu Z."/>
            <person name="Zhang J."/>
            <person name="Cai Q."/>
            <person name="Bai Y."/>
            <person name="Zhao B."/>
            <person name="Han Y."/>
            <person name="Li Y."/>
            <person name="Li X."/>
            <person name="Wang S."/>
            <person name="Shi Q."/>
            <person name="Liu S."/>
            <person name="Cho W.K."/>
            <person name="Kim J.Y."/>
            <person name="Xu Y."/>
            <person name="Heller-Uszynska K."/>
            <person name="Miao H."/>
            <person name="Cheng Z."/>
            <person name="Zhang S."/>
            <person name="Wu J."/>
            <person name="Yang Y."/>
            <person name="Kang H."/>
            <person name="Li M."/>
            <person name="Liang H."/>
            <person name="Ren X."/>
            <person name="Shi Z."/>
            <person name="Wen M."/>
            <person name="Jian M."/>
            <person name="Yang H."/>
            <person name="Zhang G."/>
            <person name="Yang Z."/>
            <person name="Chen R."/>
            <person name="Liu S."/>
            <person name="Li J."/>
            <person name="Ma L."/>
            <person name="Liu H."/>
            <person name="Zhou Y."/>
            <person name="Zhao J."/>
            <person name="Fang X."/>
            <person name="Li G."/>
            <person name="Fang L."/>
            <person name="Li Y."/>
            <person name="Liu D."/>
            <person name="Zheng H."/>
            <person name="Zhang Y."/>
            <person name="Qin N."/>
            <person name="Li Z."/>
            <person name="Yang G."/>
            <person name="Yang S."/>
            <person name="Bolund L."/>
            <person name="Kristiansen K."/>
            <person name="Zheng H."/>
            <person name="Li S."/>
            <person name="Zhang X."/>
            <person name="Yang H."/>
            <person name="Wang J."/>
            <person name="Sun R."/>
            <person name="Zhang B."/>
            <person name="Jiang S."/>
            <person name="Wang J."/>
            <person name="Du Y."/>
            <person name="Li S."/>
        </authorList>
    </citation>
    <scope>NUCLEOTIDE SEQUENCE [LARGE SCALE GENOMIC DNA]</scope>
    <source>
        <strain evidence="2">cv. 9930</strain>
    </source>
</reference>
<organism evidence="1 2">
    <name type="scientific">Cucumis sativus</name>
    <name type="common">Cucumber</name>
    <dbReference type="NCBI Taxonomy" id="3659"/>
    <lineage>
        <taxon>Eukaryota</taxon>
        <taxon>Viridiplantae</taxon>
        <taxon>Streptophyta</taxon>
        <taxon>Embryophyta</taxon>
        <taxon>Tracheophyta</taxon>
        <taxon>Spermatophyta</taxon>
        <taxon>Magnoliopsida</taxon>
        <taxon>eudicotyledons</taxon>
        <taxon>Gunneridae</taxon>
        <taxon>Pentapetalae</taxon>
        <taxon>rosids</taxon>
        <taxon>fabids</taxon>
        <taxon>Cucurbitales</taxon>
        <taxon>Cucurbitaceae</taxon>
        <taxon>Benincaseae</taxon>
        <taxon>Cucumis</taxon>
    </lineage>
</organism>
<protein>
    <submittedName>
        <fullName evidence="1">Uncharacterized protein</fullName>
    </submittedName>
</protein>
<keyword evidence="2" id="KW-1185">Reference proteome</keyword>
<dbReference type="Proteomes" id="UP000029981">
    <property type="component" value="Chromosome 2"/>
</dbReference>
<reference evidence="1 2" key="4">
    <citation type="journal article" date="2011" name="BMC Genomics">
        <title>RNA-Seq improves annotation of protein-coding genes in the cucumber genome.</title>
        <authorList>
            <person name="Li Z."/>
            <person name="Zhang Z."/>
            <person name="Yan P."/>
            <person name="Huang S."/>
            <person name="Fei Z."/>
            <person name="Lin K."/>
        </authorList>
    </citation>
    <scope>NUCLEOTIDE SEQUENCE [LARGE SCALE GENOMIC DNA]</scope>
    <source>
        <strain evidence="2">cv. 9930</strain>
    </source>
</reference>
<name>A0A0A0LP78_CUCSA</name>
<accession>A0A0A0LP78</accession>
<evidence type="ECO:0000313" key="2">
    <source>
        <dbReference type="Proteomes" id="UP000029981"/>
    </source>
</evidence>
<evidence type="ECO:0000313" key="1">
    <source>
        <dbReference type="EMBL" id="KGN62562.1"/>
    </source>
</evidence>
<dbReference type="Gramene" id="KGN62562">
    <property type="protein sequence ID" value="KGN62562"/>
    <property type="gene ID" value="Csa_2G360790"/>
</dbReference>
<sequence>MGLYESNLFGLRPSKFNIPARGYILHRPLSHVPIRYSGEPPMAMAPTNV</sequence>
<reference evidence="1 2" key="3">
    <citation type="journal article" date="2010" name="BMC Genomics">
        <title>Transcriptome sequencing and comparative analysis of cucumber flowers with different sex types.</title>
        <authorList>
            <person name="Guo S."/>
            <person name="Zheng Y."/>
            <person name="Joung J.G."/>
            <person name="Liu S."/>
            <person name="Zhang Z."/>
            <person name="Crasta O.R."/>
            <person name="Sobral B.W."/>
            <person name="Xu Y."/>
            <person name="Huang S."/>
            <person name="Fei Z."/>
        </authorList>
    </citation>
    <scope>NUCLEOTIDE SEQUENCE [LARGE SCALE GENOMIC DNA]</scope>
    <source>
        <strain evidence="2">cv. 9930</strain>
    </source>
</reference>
<gene>
    <name evidence="1" type="ORF">Csa_2G360790</name>
</gene>
<proteinExistence type="predicted"/>
<reference evidence="1 2" key="2">
    <citation type="journal article" date="2009" name="PLoS ONE">
        <title>An integrated genetic and cytogenetic map of the cucumber genome.</title>
        <authorList>
            <person name="Ren Y."/>
            <person name="Zhang Z."/>
            <person name="Liu J."/>
            <person name="Staub J.E."/>
            <person name="Han Y."/>
            <person name="Cheng Z."/>
            <person name="Li X."/>
            <person name="Lu J."/>
            <person name="Miao H."/>
            <person name="Kang H."/>
            <person name="Xie B."/>
            <person name="Gu X."/>
            <person name="Wang X."/>
            <person name="Du Y."/>
            <person name="Jin W."/>
            <person name="Huang S."/>
        </authorList>
    </citation>
    <scope>NUCLEOTIDE SEQUENCE [LARGE SCALE GENOMIC DNA]</scope>
    <source>
        <strain evidence="2">cv. 9930</strain>
    </source>
</reference>
<dbReference type="AlphaFoldDB" id="A0A0A0LP78"/>